<gene>
    <name evidence="3" type="ORF">M3D15_07645</name>
</gene>
<dbReference type="Pfam" id="PF04264">
    <property type="entry name" value="YceI"/>
    <property type="match status" value="1"/>
</dbReference>
<feature type="domain" description="Lipid/polyisoprenoid-binding YceI-like" evidence="2">
    <location>
        <begin position="9"/>
        <end position="176"/>
    </location>
</feature>
<organism evidence="3 4">
    <name type="scientific">Pseudoclavibacter albus</name>
    <dbReference type="NCBI Taxonomy" id="272241"/>
    <lineage>
        <taxon>Bacteria</taxon>
        <taxon>Bacillati</taxon>
        <taxon>Actinomycetota</taxon>
        <taxon>Actinomycetes</taxon>
        <taxon>Micrococcales</taxon>
        <taxon>Microbacteriaceae</taxon>
        <taxon>Pseudoclavibacter</taxon>
    </lineage>
</organism>
<proteinExistence type="inferred from homology"/>
<comment type="caution">
    <text evidence="3">The sequence shown here is derived from an EMBL/GenBank/DDBJ whole genome shotgun (WGS) entry which is preliminary data.</text>
</comment>
<dbReference type="SUPFAM" id="SSF101874">
    <property type="entry name" value="YceI-like"/>
    <property type="match status" value="1"/>
</dbReference>
<dbReference type="Gene3D" id="2.40.128.110">
    <property type="entry name" value="Lipid/polyisoprenoid-binding, YceI-like"/>
    <property type="match status" value="1"/>
</dbReference>
<keyword evidence="4" id="KW-1185">Reference proteome</keyword>
<dbReference type="InterPro" id="IPR036761">
    <property type="entry name" value="TTHA0802/YceI-like_sf"/>
</dbReference>
<dbReference type="RefSeq" id="WP_260104442.1">
    <property type="nucleotide sequence ID" value="NZ_JALXSQ010000029.1"/>
</dbReference>
<dbReference type="PANTHER" id="PTHR34406:SF1">
    <property type="entry name" value="PROTEIN YCEI"/>
    <property type="match status" value="1"/>
</dbReference>
<dbReference type="InterPro" id="IPR007372">
    <property type="entry name" value="Lipid/polyisoprenoid-bd_YceI"/>
</dbReference>
<reference evidence="3 4" key="1">
    <citation type="submission" date="2022-04" db="EMBL/GenBank/DDBJ databases">
        <title>Human microbiome associated bacterial genomes.</title>
        <authorList>
            <person name="Sandstrom S."/>
            <person name="Salamzade R."/>
            <person name="Kalan L.R."/>
        </authorList>
    </citation>
    <scope>NUCLEOTIDE SEQUENCE [LARGE SCALE GENOMIC DNA]</scope>
    <source>
        <strain evidence="4">p3-SID1799</strain>
    </source>
</reference>
<dbReference type="PANTHER" id="PTHR34406">
    <property type="entry name" value="PROTEIN YCEI"/>
    <property type="match status" value="1"/>
</dbReference>
<evidence type="ECO:0000256" key="1">
    <source>
        <dbReference type="ARBA" id="ARBA00008812"/>
    </source>
</evidence>
<sequence>MSNTIPAGTWTLDATHSTVAFQIRHLAISKVKGTFEEAAATLITGATPAESSASGSVKVASINTNQEQRDEHLRTGDFFAADEFPEITFGSTKVEGDEEELKVEGELTMRGVTKPVVFDVEVGGVVVDPYGNTKLGLEAKTKINRTEFGVNFNAALETGGVMLGEEVKLELDLQFALNA</sequence>
<accession>A0ABT2HY16</accession>
<evidence type="ECO:0000313" key="4">
    <source>
        <dbReference type="Proteomes" id="UP001525379"/>
    </source>
</evidence>
<evidence type="ECO:0000259" key="2">
    <source>
        <dbReference type="SMART" id="SM00867"/>
    </source>
</evidence>
<name>A0ABT2HY16_9MICO</name>
<evidence type="ECO:0000313" key="3">
    <source>
        <dbReference type="EMBL" id="MCT2043202.1"/>
    </source>
</evidence>
<comment type="similarity">
    <text evidence="1">Belongs to the UPF0312 family.</text>
</comment>
<dbReference type="EMBL" id="JALXSQ010000029">
    <property type="protein sequence ID" value="MCT2043202.1"/>
    <property type="molecule type" value="Genomic_DNA"/>
</dbReference>
<dbReference type="SMART" id="SM00867">
    <property type="entry name" value="YceI"/>
    <property type="match status" value="1"/>
</dbReference>
<dbReference type="Proteomes" id="UP001525379">
    <property type="component" value="Unassembled WGS sequence"/>
</dbReference>
<protein>
    <submittedName>
        <fullName evidence="3">YceI family protein</fullName>
    </submittedName>
</protein>